<keyword evidence="1" id="KW-1185">Reference proteome</keyword>
<proteinExistence type="predicted"/>
<sequence>MPAGRSSARQAGPQGSRSRRWNPGRCSPATRRVGVHVRKKRIPFPGETRIKKGEKGKAGTGSVVDSSFAGKKIYYVPALCKACAKYWECRDEKLKERNKQATGGSVKISDLP</sequence>
<reference evidence="2" key="1">
    <citation type="submission" date="2025-08" db="UniProtKB">
        <authorList>
            <consortium name="RefSeq"/>
        </authorList>
    </citation>
    <scope>IDENTIFICATION</scope>
</reference>
<protein>
    <submittedName>
        <fullName evidence="2">Uncharacterized protein isoform X3</fullName>
    </submittedName>
</protein>
<evidence type="ECO:0000313" key="1">
    <source>
        <dbReference type="Proteomes" id="UP001732720"/>
    </source>
</evidence>
<dbReference type="Proteomes" id="UP001732720">
    <property type="component" value="Chromosome 1"/>
</dbReference>
<dbReference type="RefSeq" id="XP_073939842.1">
    <property type="nucleotide sequence ID" value="XM_074083741.1"/>
</dbReference>
<gene>
    <name evidence="2" type="primary">LOC141425780</name>
</gene>
<name>A0AC58NE18_CASCN</name>
<evidence type="ECO:0000313" key="2">
    <source>
        <dbReference type="RefSeq" id="XP_073939842.1"/>
    </source>
</evidence>
<accession>A0AC58NE18</accession>
<organism evidence="1 2">
    <name type="scientific">Castor canadensis</name>
    <name type="common">American beaver</name>
    <dbReference type="NCBI Taxonomy" id="51338"/>
    <lineage>
        <taxon>Eukaryota</taxon>
        <taxon>Metazoa</taxon>
        <taxon>Chordata</taxon>
        <taxon>Craniata</taxon>
        <taxon>Vertebrata</taxon>
        <taxon>Euteleostomi</taxon>
        <taxon>Mammalia</taxon>
        <taxon>Eutheria</taxon>
        <taxon>Euarchontoglires</taxon>
        <taxon>Glires</taxon>
        <taxon>Rodentia</taxon>
        <taxon>Castorimorpha</taxon>
        <taxon>Castoridae</taxon>
        <taxon>Castor</taxon>
    </lineage>
</organism>